<organism evidence="2 3">
    <name type="scientific">Mycoplasma nasistruthionis</name>
    <dbReference type="NCBI Taxonomy" id="353852"/>
    <lineage>
        <taxon>Bacteria</taxon>
        <taxon>Bacillati</taxon>
        <taxon>Mycoplasmatota</taxon>
        <taxon>Mollicutes</taxon>
        <taxon>Mycoplasmataceae</taxon>
        <taxon>Mycoplasma</taxon>
    </lineage>
</organism>
<gene>
    <name evidence="2" type="ORF">FIV53_01500</name>
</gene>
<keyword evidence="1" id="KW-0732">Signal</keyword>
<dbReference type="EMBL" id="CP041147">
    <property type="protein sequence ID" value="QDF64978.1"/>
    <property type="molecule type" value="Genomic_DNA"/>
</dbReference>
<name>A0A4Y6I7U3_9MOLU</name>
<evidence type="ECO:0000313" key="2">
    <source>
        <dbReference type="EMBL" id="QDF64978.1"/>
    </source>
</evidence>
<dbReference type="NCBIfam" id="NF012210">
    <property type="entry name" value="PDxFFG"/>
    <property type="match status" value="1"/>
</dbReference>
<protein>
    <submittedName>
        <fullName evidence="2">PDxFFG protein</fullName>
    </submittedName>
</protein>
<proteinExistence type="predicted"/>
<dbReference type="Proteomes" id="UP000315201">
    <property type="component" value="Chromosome"/>
</dbReference>
<feature type="chain" id="PRO_5021326291" evidence="1">
    <location>
        <begin position="34"/>
        <end position="1777"/>
    </location>
</feature>
<sequence>MIKNWSLKWKVLMSLGILAAVSGVVAGSAIAYAENSDEKLGPTAPVDKNLFSNNYARIYEGDKLTPEIAILDPRRKVKVANLNHDTQEYSFVSDPETKYSFDDFFNEYYNRYNESFVLSVRYGSFSFYDEYVLAVHPKQFVDFTNWFIKNVAWGPDLLTLDSFRIVPGVEQNGNAITLGSHSTLHKEVSEIKFFPDAFFGSLPMYSGLSGRGNAADALTYSTFSGEVPKDIVDEFLKSVATASAVKNSSILPNNEPYLNITIPAKLNNKKFLVAQPQNADARTIENQTVFLPLNTTAEQFEAIKSKYAQEFEESGIVSLDSFKPATIVSAVSSKDERTNENRFTVRFNFDDSKLNEPLVINLRAPLFQGRSYTTYQTFVQQIADNTKHFLDFYDYTSYIGEKMFIFDDASGNRHYYASFVQALNSNSELDDLTVEQQRARVKQVTVSNFSVEKREFANGFSLTVNYDAPNGEKLLDVFLANEQNNYRPANFEAFKDAIGYVGSISPIIADYTPEDISLVDKEGNPIKGLAARKYQIYNEVYNGLIDKVIEKYPHLVKDLNGPHIAKKVNDQGFYEYTLENGPYKGFLKSDRIGLPLVLGALVPGFKGIPTDFLKYVATHEYGHHLTLDQGQSWNDTANAVLVGGLSTRGGASDSSFYSFEALKNYLDARTNIEIQRANAIGQDKEDGKFLKFKFGKLDQNGKVTGYKLENPADIWGSTNPKADIFEVLNNPKRRFLQSFEGMVNAAKERNVALGDLFLANSFDTDSGTLNPQITGTSKTFKKSTDANGNVSYSFSDLTAKAIIEQLTDGAGNPLTNAIKFSDDNTFTLNIIETSTTEAGTMVTKVNLFDANNKPIIKVPLNEVLDPESLAYINQQVQVVGNALQSIIDRNMFDSGWNSANTFIGGGLNSGITDLLSRDLISGYFEKVKARKNPIEINPQANDPREQNLPEKRSAFTYLALRQSIDGSASDIFRYFRTSIALPITEPDSGYNFLDESDAAKVAIFNNGQDFFTSKRFTIPYTSTSLISRDVHREIDINRIADQINAPRTSGRLQRSFANAIAQAFGYLNNANDPSSTANRDYLIYFDENNRPVELNTFIPLITQSIDRFKTVIKKVGFNPFSRNLNETDRSLLSASSTNLKIASSHPDFTRDRNTVATLNLEDLLEWASLDYSQATYDQTTGKYNWNVDYVKTKFNLADVSKIIAEDTTLRGLDKNEAGSSDQAKANYIIKKFRNSNLFLVVKDFNPVTELVANRAFLSKEYGITFLNTAFTKYYVEDLNAIPENDRNRLNFDVVKLQAMFAELTQKYNLSAEDAKYLNTQDLYTFLGNIIYFTNLGNYKTPTFDLFGYGVFSAGEPSSDVLNYNSTRVETLLNDKFTDYIYSIAETLTRDYVQTTYIPDFNEFGNTPVYMKGLSEAISGLDYIVDGTALEFLRHKANSQENMAKGILGAVNGLLYDKYFEKTMLLQIESNFKIAKLREQLDVLRAERNRFIVDSPEYNAKNAELTKVTSEYAQEVDSKQRAIATIREEIFKNWNTRRFLEEFESRDSNYFGQFISRNNGFFKDRFEKEKIGMTLYDDNRQAIQDTNIRIKDFQGQAVTSRPKAFFISQLLNYGVSKRTISGFFRNKELDAIALYGYIPNELAKQAKFVEFTDVETNEKLYVPINIDKTNNIFYYETQGDASSKVTIEDLGYTSWLSDYSLMGKYRNTLLKPKHQYYVSFANENKKTIQDFELGNVTQMGENGKAIEQSPVKVYAEQKDGIKTNKVILSVDFQFNISH</sequence>
<feature type="signal peptide" evidence="1">
    <location>
        <begin position="1"/>
        <end position="33"/>
    </location>
</feature>
<reference evidence="2 3" key="1">
    <citation type="submission" date="2019-06" db="EMBL/GenBank/DDBJ databases">
        <title>Mycoplasma nasistruthionis sp. nov. str Ms03.</title>
        <authorList>
            <person name="Botes A."/>
        </authorList>
    </citation>
    <scope>NUCLEOTIDE SEQUENCE [LARGE SCALE GENOMIC DNA]</scope>
    <source>
        <strain evidence="2 3">Ms03</strain>
    </source>
</reference>
<evidence type="ECO:0000256" key="1">
    <source>
        <dbReference type="SAM" id="SignalP"/>
    </source>
</evidence>
<keyword evidence="3" id="KW-1185">Reference proteome</keyword>
<evidence type="ECO:0000313" key="3">
    <source>
        <dbReference type="Proteomes" id="UP000315201"/>
    </source>
</evidence>
<accession>A0A4Y6I7U3</accession>